<proteinExistence type="predicted"/>
<evidence type="ECO:0000313" key="1">
    <source>
        <dbReference type="EnsemblMetazoa" id="OVOC11882.2"/>
    </source>
</evidence>
<dbReference type="EMBL" id="CMVM020000016">
    <property type="status" value="NOT_ANNOTATED_CDS"/>
    <property type="molecule type" value="Genomic_DNA"/>
</dbReference>
<dbReference type="Proteomes" id="UP000024404">
    <property type="component" value="Unassembled WGS sequence"/>
</dbReference>
<reference evidence="2" key="1">
    <citation type="submission" date="2013-10" db="EMBL/GenBank/DDBJ databases">
        <title>Genome sequencing of Onchocerca volvulus.</title>
        <authorList>
            <person name="Cotton J."/>
            <person name="Tsai J."/>
            <person name="Stanley E."/>
            <person name="Tracey A."/>
            <person name="Holroyd N."/>
            <person name="Lustigman S."/>
            <person name="Berriman M."/>
        </authorList>
    </citation>
    <scope>NUCLEOTIDE SEQUENCE</scope>
</reference>
<organism evidence="1 2">
    <name type="scientific">Onchocerca volvulus</name>
    <dbReference type="NCBI Taxonomy" id="6282"/>
    <lineage>
        <taxon>Eukaryota</taxon>
        <taxon>Metazoa</taxon>
        <taxon>Ecdysozoa</taxon>
        <taxon>Nematoda</taxon>
        <taxon>Chromadorea</taxon>
        <taxon>Rhabditida</taxon>
        <taxon>Spirurina</taxon>
        <taxon>Spiruromorpha</taxon>
        <taxon>Filarioidea</taxon>
        <taxon>Onchocercidae</taxon>
        <taxon>Onchocerca</taxon>
    </lineage>
</organism>
<sequence length="84" mass="10011">MNTTIIDQFVESDNSFSKTQPLIDHESYETDDCNTDWNKMIAILAKKINIRMRTFDIRISIDRIQCSTNKFFQKFSKFTRKSSY</sequence>
<accession>A0A2K6VKB6</accession>
<dbReference type="AlphaFoldDB" id="A0A2K6VKB6"/>
<dbReference type="EnsemblMetazoa" id="OVOC11882.1">
    <property type="protein sequence ID" value="OVOC11882.1"/>
    <property type="gene ID" value="WBGene00248691"/>
</dbReference>
<protein>
    <submittedName>
        <fullName evidence="1">Uncharacterized protein</fullName>
    </submittedName>
</protein>
<dbReference type="EnsemblMetazoa" id="OVOC11882.2">
    <property type="protein sequence ID" value="OVOC11882.2"/>
    <property type="gene ID" value="WBGene00248691"/>
</dbReference>
<name>A0A2K6VKB6_ONCVO</name>
<reference evidence="1" key="2">
    <citation type="submission" date="2018-02" db="UniProtKB">
        <authorList>
            <consortium name="EnsemblMetazoa"/>
        </authorList>
    </citation>
    <scope>IDENTIFICATION</scope>
</reference>
<keyword evidence="2" id="KW-1185">Reference proteome</keyword>
<evidence type="ECO:0000313" key="2">
    <source>
        <dbReference type="Proteomes" id="UP000024404"/>
    </source>
</evidence>